<evidence type="ECO:0000259" key="6">
    <source>
        <dbReference type="PROSITE" id="PS50103"/>
    </source>
</evidence>
<feature type="zinc finger region" description="C3H1-type" evidence="5">
    <location>
        <begin position="226"/>
        <end position="254"/>
    </location>
</feature>
<dbReference type="PANTHER" id="PTHR12547">
    <property type="entry name" value="CCCH ZINC FINGER/TIS11-RELATED"/>
    <property type="match status" value="1"/>
</dbReference>
<comment type="caution">
    <text evidence="7">The sequence shown here is derived from an EMBL/GenBank/DDBJ whole genome shotgun (WGS) entry which is preliminary data.</text>
</comment>
<dbReference type="OrthoDB" id="410307at2759"/>
<reference evidence="7 8" key="1">
    <citation type="submission" date="2015-11" db="EMBL/GenBank/DDBJ databases">
        <title>The genome of Debaryomyces fabryi.</title>
        <authorList>
            <person name="Tafer H."/>
            <person name="Lopandic K."/>
        </authorList>
    </citation>
    <scope>NUCLEOTIDE SEQUENCE [LARGE SCALE GENOMIC DNA]</scope>
    <source>
        <strain evidence="7 8">CBS 789</strain>
    </source>
</reference>
<dbReference type="FunFam" id="4.10.1000.10:FF:000018">
    <property type="entry name" value="Zinc finger protein"/>
    <property type="match status" value="1"/>
</dbReference>
<dbReference type="InterPro" id="IPR045877">
    <property type="entry name" value="ZFP36-like"/>
</dbReference>
<feature type="zinc finger region" description="C3H1-type" evidence="5">
    <location>
        <begin position="264"/>
        <end position="291"/>
    </location>
</feature>
<dbReference type="Pfam" id="PF00642">
    <property type="entry name" value="zf-CCCH"/>
    <property type="match status" value="2"/>
</dbReference>
<dbReference type="PROSITE" id="PS50103">
    <property type="entry name" value="ZF_C3H1"/>
    <property type="match status" value="2"/>
</dbReference>
<dbReference type="InterPro" id="IPR036855">
    <property type="entry name" value="Znf_CCCH_sf"/>
</dbReference>
<name>A0A0V1Q2I7_9ASCO</name>
<protein>
    <recommendedName>
        <fullName evidence="6">C3H1-type domain-containing protein</fullName>
    </recommendedName>
</protein>
<keyword evidence="3 5" id="KW-0863">Zinc-finger</keyword>
<evidence type="ECO:0000256" key="3">
    <source>
        <dbReference type="ARBA" id="ARBA00022771"/>
    </source>
</evidence>
<dbReference type="EMBL" id="LMYN01000022">
    <property type="protein sequence ID" value="KSA02679.1"/>
    <property type="molecule type" value="Genomic_DNA"/>
</dbReference>
<evidence type="ECO:0000256" key="5">
    <source>
        <dbReference type="PROSITE-ProRule" id="PRU00723"/>
    </source>
</evidence>
<organism evidence="7 8">
    <name type="scientific">Debaryomyces fabryi</name>
    <dbReference type="NCBI Taxonomy" id="58627"/>
    <lineage>
        <taxon>Eukaryota</taxon>
        <taxon>Fungi</taxon>
        <taxon>Dikarya</taxon>
        <taxon>Ascomycota</taxon>
        <taxon>Saccharomycotina</taxon>
        <taxon>Pichiomycetes</taxon>
        <taxon>Debaryomycetaceae</taxon>
        <taxon>Debaryomyces</taxon>
    </lineage>
</organism>
<keyword evidence="8" id="KW-1185">Reference proteome</keyword>
<dbReference type="InterPro" id="IPR000571">
    <property type="entry name" value="Znf_CCCH"/>
</dbReference>
<evidence type="ECO:0000256" key="4">
    <source>
        <dbReference type="ARBA" id="ARBA00022833"/>
    </source>
</evidence>
<dbReference type="Proteomes" id="UP000054251">
    <property type="component" value="Unassembled WGS sequence"/>
</dbReference>
<dbReference type="GO" id="GO:0008270">
    <property type="term" value="F:zinc ion binding"/>
    <property type="evidence" value="ECO:0007669"/>
    <property type="project" value="UniProtKB-KW"/>
</dbReference>
<dbReference type="SUPFAM" id="SSF90229">
    <property type="entry name" value="CCCH zinc finger"/>
    <property type="match status" value="2"/>
</dbReference>
<proteinExistence type="predicted"/>
<evidence type="ECO:0000256" key="2">
    <source>
        <dbReference type="ARBA" id="ARBA00022737"/>
    </source>
</evidence>
<dbReference type="GO" id="GO:0010468">
    <property type="term" value="P:regulation of gene expression"/>
    <property type="evidence" value="ECO:0007669"/>
    <property type="project" value="UniProtKB-ARBA"/>
</dbReference>
<dbReference type="RefSeq" id="XP_015468781.1">
    <property type="nucleotide sequence ID" value="XM_015610398.1"/>
</dbReference>
<dbReference type="FunFam" id="4.10.1000.10:FF:000001">
    <property type="entry name" value="zinc finger CCCH domain-containing protein 15-like"/>
    <property type="match status" value="1"/>
</dbReference>
<feature type="domain" description="C3H1-type" evidence="6">
    <location>
        <begin position="264"/>
        <end position="291"/>
    </location>
</feature>
<dbReference type="Gene3D" id="4.10.1000.10">
    <property type="entry name" value="Zinc finger, CCCH-type"/>
    <property type="match status" value="2"/>
</dbReference>
<gene>
    <name evidence="7" type="ORF">AC631_01568</name>
</gene>
<keyword evidence="2" id="KW-0677">Repeat</keyword>
<feature type="domain" description="C3H1-type" evidence="6">
    <location>
        <begin position="226"/>
        <end position="254"/>
    </location>
</feature>
<dbReference type="GO" id="GO:0006879">
    <property type="term" value="P:intracellular iron ion homeostasis"/>
    <property type="evidence" value="ECO:0007669"/>
    <property type="project" value="UniProtKB-ARBA"/>
</dbReference>
<dbReference type="AlphaFoldDB" id="A0A0V1Q2I7"/>
<dbReference type="SMART" id="SM00356">
    <property type="entry name" value="ZnF_C3H1"/>
    <property type="match status" value="2"/>
</dbReference>
<evidence type="ECO:0000313" key="7">
    <source>
        <dbReference type="EMBL" id="KSA02679.1"/>
    </source>
</evidence>
<dbReference type="GO" id="GO:0003729">
    <property type="term" value="F:mRNA binding"/>
    <property type="evidence" value="ECO:0007669"/>
    <property type="project" value="InterPro"/>
</dbReference>
<keyword evidence="4 5" id="KW-0862">Zinc</keyword>
<accession>A0A0V1Q2I7</accession>
<sequence length="291" mass="32611">MTVFHHVPLQMLQLNDNMMGYPQVNNEQYQKLGAVSLGAVERTEMDVGAVKGDLLADLWLMPSSHDCASSASSTPSSSSPSHNKMWKSPALVTPPLMSQTNGNYGYLAGRGVVPQANCGLRDSIEYKPISGNTAFNDLPALTEENLMYSTNTSTFVYPGRSSSLSDHSDEIFNFEQQQFQQQQFQQQQQQQKQQQQALLNQQAAQCPSIQQTQQQKNKQLNVNTQLYKTELCASYIKMGICPYGNKCQFAHGENELKSVSRPPKWRSKPCANWSKFGSCRYGNRCCFKHGE</sequence>
<evidence type="ECO:0000313" key="8">
    <source>
        <dbReference type="Proteomes" id="UP000054251"/>
    </source>
</evidence>
<keyword evidence="1 5" id="KW-0479">Metal-binding</keyword>
<dbReference type="GeneID" id="26838577"/>
<dbReference type="PANTHER" id="PTHR12547:SF18">
    <property type="entry name" value="PROTEIN TIS11"/>
    <property type="match status" value="1"/>
</dbReference>
<evidence type="ECO:0000256" key="1">
    <source>
        <dbReference type="ARBA" id="ARBA00022723"/>
    </source>
</evidence>